<reference evidence="2 3" key="1">
    <citation type="submission" date="2023-06" db="EMBL/GenBank/DDBJ databases">
        <title>Antibody response to the Sneathia vaginalis cytopathogenic toxin A during pregnancy.</title>
        <authorList>
            <person name="Mccoy Z.T."/>
            <person name="Serrano M.G."/>
            <person name="Spaine K."/>
            <person name="Edwards D.J."/>
            <person name="Buck G.A."/>
            <person name="Jefferson K."/>
        </authorList>
    </citation>
    <scope>NUCLEOTIDE SEQUENCE [LARGE SCALE GENOMIC DNA]</scope>
    <source>
        <strain evidence="2 3">CCUG 42621</strain>
    </source>
</reference>
<evidence type="ECO:0000313" key="3">
    <source>
        <dbReference type="Proteomes" id="UP001225134"/>
    </source>
</evidence>
<name>A0ABT7HJ38_9FUSO</name>
<dbReference type="Proteomes" id="UP001225134">
    <property type="component" value="Unassembled WGS sequence"/>
</dbReference>
<accession>A0ABT7HJ38</accession>
<evidence type="ECO:0000313" key="2">
    <source>
        <dbReference type="EMBL" id="MDK9580015.1"/>
    </source>
</evidence>
<evidence type="ECO:0000259" key="1">
    <source>
        <dbReference type="PROSITE" id="PS51186"/>
    </source>
</evidence>
<keyword evidence="3" id="KW-1185">Reference proteome</keyword>
<comment type="caution">
    <text evidence="2">The sequence shown here is derived from an EMBL/GenBank/DDBJ whole genome shotgun (WGS) entry which is preliminary data.</text>
</comment>
<dbReference type="InterPro" id="IPR000182">
    <property type="entry name" value="GNAT_dom"/>
</dbReference>
<organism evidence="2 3">
    <name type="scientific">Sneathia sanguinegens</name>
    <dbReference type="NCBI Taxonomy" id="40543"/>
    <lineage>
        <taxon>Bacteria</taxon>
        <taxon>Fusobacteriati</taxon>
        <taxon>Fusobacteriota</taxon>
        <taxon>Fusobacteriia</taxon>
        <taxon>Fusobacteriales</taxon>
        <taxon>Leptotrichiaceae</taxon>
        <taxon>Sneathia</taxon>
    </lineage>
</organism>
<sequence length="148" mass="17537">MKINIRHINENDKEIYLKFANTFYNSSACLHPVPEENLEKSFYFMLNNNIYSELFFIEADEKPVGYCMISKTFSQEAASMVLLVEELYIVDTHRSLGIATKVFNYLFDKYKEFGRIRLEVMKGNERAIKLYKKLGFVNLDYLQMIIDR</sequence>
<dbReference type="SUPFAM" id="SSF55729">
    <property type="entry name" value="Acyl-CoA N-acyltransferases (Nat)"/>
    <property type="match status" value="1"/>
</dbReference>
<dbReference type="Pfam" id="PF00583">
    <property type="entry name" value="Acetyltransf_1"/>
    <property type="match status" value="1"/>
</dbReference>
<proteinExistence type="predicted"/>
<dbReference type="CDD" id="cd04301">
    <property type="entry name" value="NAT_SF"/>
    <property type="match status" value="1"/>
</dbReference>
<dbReference type="InterPro" id="IPR016181">
    <property type="entry name" value="Acyl_CoA_acyltransferase"/>
</dbReference>
<dbReference type="RefSeq" id="WP_285152425.1">
    <property type="nucleotide sequence ID" value="NZ_JASSPP010000001.1"/>
</dbReference>
<protein>
    <submittedName>
        <fullName evidence="2">GNAT family N-acetyltransferase</fullName>
    </submittedName>
</protein>
<feature type="domain" description="N-acetyltransferase" evidence="1">
    <location>
        <begin position="3"/>
        <end position="148"/>
    </location>
</feature>
<dbReference type="EMBL" id="JASSPP010000001">
    <property type="protein sequence ID" value="MDK9580015.1"/>
    <property type="molecule type" value="Genomic_DNA"/>
</dbReference>
<dbReference type="PROSITE" id="PS51186">
    <property type="entry name" value="GNAT"/>
    <property type="match status" value="1"/>
</dbReference>
<gene>
    <name evidence="2" type="ORF">QQA45_00525</name>
</gene>
<dbReference type="Gene3D" id="3.40.630.30">
    <property type="match status" value="1"/>
</dbReference>